<reference evidence="2 3" key="1">
    <citation type="journal article" date="2012" name="J. Bacteriol.">
        <title>Genome Sequence of the Filamentous Bacterium Fibrisoma limi BUZ 3T.</title>
        <authorList>
            <person name="Filippini M."/>
            <person name="Qi W."/>
            <person name="Jaenicke S."/>
            <person name="Goesmann A."/>
            <person name="Smits T.H."/>
            <person name="Bagheri H.C."/>
        </authorList>
    </citation>
    <scope>NUCLEOTIDE SEQUENCE [LARGE SCALE GENOMIC DNA]</scope>
    <source>
        <strain evidence="3">BUZ 3T</strain>
    </source>
</reference>
<dbReference type="SMART" id="SM00850">
    <property type="entry name" value="LytTR"/>
    <property type="match status" value="1"/>
</dbReference>
<sequence>MDASDNRITSSAFFTVFSDYKQVRIYFDDVLYIEGLKDYAKIFIVSSQYPIVTRSNLKTLFARLPVGQFCRVHQSFIVAIKRITAHQKARLFIGTQEIPVGGRFAKEFERVMNNSY</sequence>
<protein>
    <submittedName>
        <fullName evidence="2">Two component transcriptional regulator, LytTR family</fullName>
    </submittedName>
</protein>
<evidence type="ECO:0000259" key="1">
    <source>
        <dbReference type="PROSITE" id="PS50930"/>
    </source>
</evidence>
<dbReference type="PROSITE" id="PS50930">
    <property type="entry name" value="HTH_LYTTR"/>
    <property type="match status" value="1"/>
</dbReference>
<dbReference type="Pfam" id="PF04397">
    <property type="entry name" value="LytTR"/>
    <property type="match status" value="1"/>
</dbReference>
<name>I2GC98_9BACT</name>
<feature type="domain" description="HTH LytTR-type" evidence="1">
    <location>
        <begin position="14"/>
        <end position="114"/>
    </location>
</feature>
<dbReference type="GO" id="GO:0003677">
    <property type="term" value="F:DNA binding"/>
    <property type="evidence" value="ECO:0007669"/>
    <property type="project" value="InterPro"/>
</dbReference>
<dbReference type="Proteomes" id="UP000009309">
    <property type="component" value="Unassembled WGS sequence"/>
</dbReference>
<dbReference type="InterPro" id="IPR007492">
    <property type="entry name" value="LytTR_DNA-bd_dom"/>
</dbReference>
<evidence type="ECO:0000313" key="2">
    <source>
        <dbReference type="EMBL" id="CCH51522.1"/>
    </source>
</evidence>
<dbReference type="EMBL" id="CAIT01000004">
    <property type="protein sequence ID" value="CCH51522.1"/>
    <property type="molecule type" value="Genomic_DNA"/>
</dbReference>
<dbReference type="Gene3D" id="2.40.50.1020">
    <property type="entry name" value="LytTr DNA-binding domain"/>
    <property type="match status" value="1"/>
</dbReference>
<proteinExistence type="predicted"/>
<organism evidence="2 3">
    <name type="scientific">Fibrisoma limi BUZ 3</name>
    <dbReference type="NCBI Taxonomy" id="1185876"/>
    <lineage>
        <taxon>Bacteria</taxon>
        <taxon>Pseudomonadati</taxon>
        <taxon>Bacteroidota</taxon>
        <taxon>Cytophagia</taxon>
        <taxon>Cytophagales</taxon>
        <taxon>Spirosomataceae</taxon>
        <taxon>Fibrisoma</taxon>
    </lineage>
</organism>
<comment type="caution">
    <text evidence="2">The sequence shown here is derived from an EMBL/GenBank/DDBJ whole genome shotgun (WGS) entry which is preliminary data.</text>
</comment>
<keyword evidence="3" id="KW-1185">Reference proteome</keyword>
<dbReference type="STRING" id="1185876.BN8_00450"/>
<evidence type="ECO:0000313" key="3">
    <source>
        <dbReference type="Proteomes" id="UP000009309"/>
    </source>
</evidence>
<dbReference type="AlphaFoldDB" id="I2GC98"/>
<accession>I2GC98</accession>
<gene>
    <name evidence="2" type="ORF">BN8_00450</name>
</gene>
<dbReference type="eggNOG" id="COG3279">
    <property type="taxonomic scope" value="Bacteria"/>
</dbReference>